<feature type="domain" description="Myb/SANT-like DNA-binding" evidence="1">
    <location>
        <begin position="6"/>
        <end position="89"/>
    </location>
</feature>
<sequence>MEPDFPWSDEQTFCFIQARARFKTNSSETPEYVFLSIIEELGLTGQVSTNQARRLWDSLVTRYKELSQPALEPEDAAPPSWPFYAAMHDALLTMPPSVLPLSVPEEIEGGTEARTLRFIELRGAKESDIVTLGPTPVFAEILEELGMAEEVTVAQARKKWTQLVRRYLELKGPDSEETKEEMSKDSFQGDPRVITGDLSVTWGFFSSMHNVMEAIKATSPDGGAKSRRSPEYTWSVEVTKRFIKMRGEKHAEISQKGHNAVYQ</sequence>
<evidence type="ECO:0000259" key="1">
    <source>
        <dbReference type="Pfam" id="PF13837"/>
    </source>
</evidence>
<proteinExistence type="predicted"/>
<evidence type="ECO:0000313" key="2">
    <source>
        <dbReference type="EMBL" id="MPC18169.1"/>
    </source>
</evidence>
<dbReference type="EMBL" id="VSRR010000653">
    <property type="protein sequence ID" value="MPC18169.1"/>
    <property type="molecule type" value="Genomic_DNA"/>
</dbReference>
<evidence type="ECO:0000313" key="3">
    <source>
        <dbReference type="Proteomes" id="UP000324222"/>
    </source>
</evidence>
<accession>A0A5B7DAE0</accession>
<dbReference type="InterPro" id="IPR044822">
    <property type="entry name" value="Myb_DNA-bind_4"/>
</dbReference>
<comment type="caution">
    <text evidence="2">The sequence shown here is derived from an EMBL/GenBank/DDBJ whole genome shotgun (WGS) entry which is preliminary data.</text>
</comment>
<organism evidence="2 3">
    <name type="scientific">Portunus trituberculatus</name>
    <name type="common">Swimming crab</name>
    <name type="synonym">Neptunus trituberculatus</name>
    <dbReference type="NCBI Taxonomy" id="210409"/>
    <lineage>
        <taxon>Eukaryota</taxon>
        <taxon>Metazoa</taxon>
        <taxon>Ecdysozoa</taxon>
        <taxon>Arthropoda</taxon>
        <taxon>Crustacea</taxon>
        <taxon>Multicrustacea</taxon>
        <taxon>Malacostraca</taxon>
        <taxon>Eumalacostraca</taxon>
        <taxon>Eucarida</taxon>
        <taxon>Decapoda</taxon>
        <taxon>Pleocyemata</taxon>
        <taxon>Brachyura</taxon>
        <taxon>Eubrachyura</taxon>
        <taxon>Portunoidea</taxon>
        <taxon>Portunidae</taxon>
        <taxon>Portuninae</taxon>
        <taxon>Portunus</taxon>
    </lineage>
</organism>
<gene>
    <name evidence="2" type="ORF">E2C01_011045</name>
</gene>
<keyword evidence="3" id="KW-1185">Reference proteome</keyword>
<protein>
    <recommendedName>
        <fullName evidence="1">Myb/SANT-like DNA-binding domain-containing protein</fullName>
    </recommendedName>
</protein>
<dbReference type="OrthoDB" id="8902093at2759"/>
<dbReference type="Proteomes" id="UP000324222">
    <property type="component" value="Unassembled WGS sequence"/>
</dbReference>
<reference evidence="2 3" key="1">
    <citation type="submission" date="2019-05" db="EMBL/GenBank/DDBJ databases">
        <title>Another draft genome of Portunus trituberculatus and its Hox gene families provides insights of decapod evolution.</title>
        <authorList>
            <person name="Jeong J.-H."/>
            <person name="Song I."/>
            <person name="Kim S."/>
            <person name="Choi T."/>
            <person name="Kim D."/>
            <person name="Ryu S."/>
            <person name="Kim W."/>
        </authorList>
    </citation>
    <scope>NUCLEOTIDE SEQUENCE [LARGE SCALE GENOMIC DNA]</scope>
    <source>
        <tissue evidence="2">Muscle</tissue>
    </source>
</reference>
<dbReference type="Pfam" id="PF13837">
    <property type="entry name" value="Myb_DNA-bind_4"/>
    <property type="match status" value="1"/>
</dbReference>
<name>A0A5B7DAE0_PORTR</name>
<dbReference type="AlphaFoldDB" id="A0A5B7DAE0"/>